<organism evidence="2 3">
    <name type="scientific">Dendrobium chrysotoxum</name>
    <name type="common">Orchid</name>
    <dbReference type="NCBI Taxonomy" id="161865"/>
    <lineage>
        <taxon>Eukaryota</taxon>
        <taxon>Viridiplantae</taxon>
        <taxon>Streptophyta</taxon>
        <taxon>Embryophyta</taxon>
        <taxon>Tracheophyta</taxon>
        <taxon>Spermatophyta</taxon>
        <taxon>Magnoliopsida</taxon>
        <taxon>Liliopsida</taxon>
        <taxon>Asparagales</taxon>
        <taxon>Orchidaceae</taxon>
        <taxon>Epidendroideae</taxon>
        <taxon>Malaxideae</taxon>
        <taxon>Dendrobiinae</taxon>
        <taxon>Dendrobium</taxon>
    </lineage>
</organism>
<proteinExistence type="predicted"/>
<dbReference type="Proteomes" id="UP000775213">
    <property type="component" value="Unassembled WGS sequence"/>
</dbReference>
<feature type="compositionally biased region" description="Basic and acidic residues" evidence="1">
    <location>
        <begin position="12"/>
        <end position="28"/>
    </location>
</feature>
<dbReference type="EMBL" id="JAGFBR010000001">
    <property type="protein sequence ID" value="KAH0471062.1"/>
    <property type="molecule type" value="Genomic_DNA"/>
</dbReference>
<comment type="caution">
    <text evidence="2">The sequence shown here is derived from an EMBL/GenBank/DDBJ whole genome shotgun (WGS) entry which is preliminary data.</text>
</comment>
<protein>
    <submittedName>
        <fullName evidence="2">Uncharacterized protein</fullName>
    </submittedName>
</protein>
<evidence type="ECO:0000313" key="3">
    <source>
        <dbReference type="Proteomes" id="UP000775213"/>
    </source>
</evidence>
<accession>A0AAV7HTY7</accession>
<keyword evidence="3" id="KW-1185">Reference proteome</keyword>
<sequence length="108" mass="12173">MPLKNFINRTSFHLERGSKPREKKEESFSRLAPLRPPPEFCGTTAGVSPDHRWRPSPSPDHCRRPSPSLHHRWSLAGPPQEALTFVGPLPEALTFTAPPPESHRRPSP</sequence>
<name>A0AAV7HTY7_DENCH</name>
<evidence type="ECO:0000256" key="1">
    <source>
        <dbReference type="SAM" id="MobiDB-lite"/>
    </source>
</evidence>
<reference evidence="2 3" key="1">
    <citation type="journal article" date="2021" name="Hortic Res">
        <title>Chromosome-scale assembly of the Dendrobium chrysotoxum genome enhances the understanding of orchid evolution.</title>
        <authorList>
            <person name="Zhang Y."/>
            <person name="Zhang G.Q."/>
            <person name="Zhang D."/>
            <person name="Liu X.D."/>
            <person name="Xu X.Y."/>
            <person name="Sun W.H."/>
            <person name="Yu X."/>
            <person name="Zhu X."/>
            <person name="Wang Z.W."/>
            <person name="Zhao X."/>
            <person name="Zhong W.Y."/>
            <person name="Chen H."/>
            <person name="Yin W.L."/>
            <person name="Huang T."/>
            <person name="Niu S.C."/>
            <person name="Liu Z.J."/>
        </authorList>
    </citation>
    <scope>NUCLEOTIDE SEQUENCE [LARGE SCALE GENOMIC DNA]</scope>
    <source>
        <strain evidence="2">Lindl</strain>
    </source>
</reference>
<feature type="region of interest" description="Disordered" evidence="1">
    <location>
        <begin position="1"/>
        <end position="75"/>
    </location>
</feature>
<gene>
    <name evidence="2" type="ORF">IEQ34_000785</name>
</gene>
<evidence type="ECO:0000313" key="2">
    <source>
        <dbReference type="EMBL" id="KAH0471062.1"/>
    </source>
</evidence>
<dbReference type="AlphaFoldDB" id="A0AAV7HTY7"/>